<evidence type="ECO:0000256" key="3">
    <source>
        <dbReference type="ARBA" id="ARBA00022737"/>
    </source>
</evidence>
<proteinExistence type="predicted"/>
<evidence type="ECO:0000313" key="6">
    <source>
        <dbReference type="EMBL" id="CAD9325122.1"/>
    </source>
</evidence>
<name>A0A7S2EB46_9STRA</name>
<sequence>MFSLLDERDEFNRTVAAASIIQKNTRKYVAVCRFQPEMAKYRAAKVMQASWRGYCVRTQFSYIRVNVICLQSYVRGFIVRCKRQEAEIKSTVIQKHVRGHLTRLHDELEKRQISIVMIQCKIRQYLAVNKLERERMESHCRLSAAIVCQRNIRKFFVGKYYEVEILNYRAARKIQTLRRSQQQRIFFLEVRKSIILIQSVYRGHVERNNLDNANLSAIVIQKIWRCSFAQAQYENQLIDIILVQSLMRRRMACIQMLKRQSSVLAIQCISRRWLATQTLSMLREEQRWQNICIVAAIIFQKYVRRSIAIKSFQLQLVNYRAAKSIQAYWRSHCQKVQYSFIRSGIVECQALFRGHSIRQEVGILRKNAIRIQTMWRAFSAKLHYEYNLMNIIIIQSVVRRRSVQNYVTYLLASVSKIQQLSRQWLACKKRKHLTEEKRRSQAATICQKYIRRQLALSRFQPQILHTRTAKIIQKCWRAHSQKRQYEDLRAGAILIQSCYRSYATRTEREIFVQNVTIIQTVWRQFSFKRKYEKDLTRTILIQSLYRQRAAMTEVSTRRSSILKIQSILRRYFALLTLRTLQAERNEYNRRQAAAVYCQKIGRKFIAASRFKQRMLYHTAARNIQARWRSHIQHQRFSTVVASILRIQCCYRGYAVRETVDHMNRHTTLIQSAWRGFYHWRQYLFDKMDVVFIQSMVRRRQTVAMYLKKKSAIIKIQCAFRCFLAVKKTRDIKNERKDKNRYEAAVVKCQSTFRQQISSKRYRHVVASIVIIQSLARRWISFKEAQLRRIHLDMTASIEIQRAVRGFQARLAYNEYKSARMIQTRWRGHVARVNFQISVVSVKNIQSFTRCQINYRRYVKFRRGIILLQSVHRGSEERKDIQRKNVAAVVLQSWLRAVLEASFFNAHRAAAVILQRTVRGMITRSEIELQQFAASEIQLCWMHYQSQRIASATDIQRVARGMIARSDMELQFFAASEIQRVWRGHRVSADFNTKVSAAIIIESFIRQINARNVSSRNKLDQLHREDAALKIQTFYKSFRFQQKLKHKLVVAQRVVRGFLGRRRRDRLIQTIVMLQSRYRGKKTRKSMSKRARAASLRIERANKVAAEKPQMKLGMRTKSALEILLKSKRLAEVMRAVTTLEVSTRLSEKCCVAFAQAKAPGILYALIRTCNRSLPHMELLHLVLETLTNVAKHSYLIRSVATTKSVEVLIDLVQMFRDKDNIFCLAISLLELIVFAVDDCMIRCASRENLKRLKGIHSLSLRKIDMARKTESGRRKSVGVNDRRKTAGVYDGRKSVGGHDKRTKIAPGNSAKKTRDEESEELFDTKNGLRSLENILRCTRDSKLK</sequence>
<evidence type="ECO:0000256" key="1">
    <source>
        <dbReference type="ARBA" id="ARBA00004496"/>
    </source>
</evidence>
<keyword evidence="2" id="KW-0963">Cytoplasm</keyword>
<accession>A0A7S2EB46</accession>
<evidence type="ECO:0000256" key="5">
    <source>
        <dbReference type="SAM" id="MobiDB-lite"/>
    </source>
</evidence>
<dbReference type="InterPro" id="IPR027417">
    <property type="entry name" value="P-loop_NTPase"/>
</dbReference>
<protein>
    <recommendedName>
        <fullName evidence="7">Abnormal spindle-like microcephaly-associated protein ASH domain-containing protein</fullName>
    </recommendedName>
</protein>
<dbReference type="InterPro" id="IPR051185">
    <property type="entry name" value="ASPM"/>
</dbReference>
<dbReference type="SUPFAM" id="SSF52540">
    <property type="entry name" value="P-loop containing nucleoside triphosphate hydrolases"/>
    <property type="match status" value="2"/>
</dbReference>
<dbReference type="EMBL" id="HBGN01013224">
    <property type="protein sequence ID" value="CAD9325122.1"/>
    <property type="molecule type" value="Transcribed_RNA"/>
</dbReference>
<evidence type="ECO:0000256" key="2">
    <source>
        <dbReference type="ARBA" id="ARBA00022490"/>
    </source>
</evidence>
<reference evidence="6" key="1">
    <citation type="submission" date="2021-01" db="EMBL/GenBank/DDBJ databases">
        <authorList>
            <person name="Corre E."/>
            <person name="Pelletier E."/>
            <person name="Niang G."/>
            <person name="Scheremetjew M."/>
            <person name="Finn R."/>
            <person name="Kale V."/>
            <person name="Holt S."/>
            <person name="Cochrane G."/>
            <person name="Meng A."/>
            <person name="Brown T."/>
            <person name="Cohen L."/>
        </authorList>
    </citation>
    <scope>NUCLEOTIDE SEQUENCE</scope>
    <source>
        <strain evidence="6">Pop2</strain>
    </source>
</reference>
<dbReference type="GO" id="GO:0000278">
    <property type="term" value="P:mitotic cell cycle"/>
    <property type="evidence" value="ECO:0007669"/>
    <property type="project" value="TreeGrafter"/>
</dbReference>
<dbReference type="PANTHER" id="PTHR22706:SF1">
    <property type="entry name" value="ASSEMBLY FACTOR FOR SPINDLE MICROTUBULES"/>
    <property type="match status" value="1"/>
</dbReference>
<feature type="compositionally biased region" description="Basic and acidic residues" evidence="5">
    <location>
        <begin position="1288"/>
        <end position="1299"/>
    </location>
</feature>
<dbReference type="GO" id="GO:0005737">
    <property type="term" value="C:cytoplasm"/>
    <property type="evidence" value="ECO:0007669"/>
    <property type="project" value="UniProtKB-SubCell"/>
</dbReference>
<evidence type="ECO:0000256" key="4">
    <source>
        <dbReference type="ARBA" id="ARBA00022860"/>
    </source>
</evidence>
<keyword evidence="4" id="KW-0112">Calmodulin-binding</keyword>
<dbReference type="GO" id="GO:0051295">
    <property type="term" value="P:establishment of meiotic spindle localization"/>
    <property type="evidence" value="ECO:0007669"/>
    <property type="project" value="TreeGrafter"/>
</dbReference>
<dbReference type="GO" id="GO:0005516">
    <property type="term" value="F:calmodulin binding"/>
    <property type="evidence" value="ECO:0007669"/>
    <property type="project" value="UniProtKB-KW"/>
</dbReference>
<dbReference type="GO" id="GO:0000922">
    <property type="term" value="C:spindle pole"/>
    <property type="evidence" value="ECO:0007669"/>
    <property type="project" value="TreeGrafter"/>
</dbReference>
<gene>
    <name evidence="6" type="ORF">DBRI1063_LOCUS8463</name>
</gene>
<dbReference type="PANTHER" id="PTHR22706">
    <property type="entry name" value="ASSEMBLY FACTOR FOR SPINDLE MICROTUBULES"/>
    <property type="match status" value="1"/>
</dbReference>
<dbReference type="InterPro" id="IPR000048">
    <property type="entry name" value="IQ_motif_EF-hand-BS"/>
</dbReference>
<dbReference type="GO" id="GO:0007051">
    <property type="term" value="P:spindle organization"/>
    <property type="evidence" value="ECO:0007669"/>
    <property type="project" value="TreeGrafter"/>
</dbReference>
<feature type="region of interest" description="Disordered" evidence="5">
    <location>
        <begin position="1288"/>
        <end position="1322"/>
    </location>
</feature>
<dbReference type="SMART" id="SM00015">
    <property type="entry name" value="IQ"/>
    <property type="match status" value="32"/>
</dbReference>
<comment type="subcellular location">
    <subcellularLocation>
        <location evidence="1">Cytoplasm</location>
    </subcellularLocation>
</comment>
<keyword evidence="3" id="KW-0677">Repeat</keyword>
<dbReference type="Pfam" id="PF00612">
    <property type="entry name" value="IQ"/>
    <property type="match status" value="9"/>
</dbReference>
<dbReference type="Gene3D" id="1.20.5.190">
    <property type="match status" value="10"/>
</dbReference>
<evidence type="ECO:0008006" key="7">
    <source>
        <dbReference type="Google" id="ProtNLM"/>
    </source>
</evidence>
<dbReference type="PROSITE" id="PS50096">
    <property type="entry name" value="IQ"/>
    <property type="match status" value="12"/>
</dbReference>
<organism evidence="6">
    <name type="scientific">Ditylum brightwellii</name>
    <dbReference type="NCBI Taxonomy" id="49249"/>
    <lineage>
        <taxon>Eukaryota</taxon>
        <taxon>Sar</taxon>
        <taxon>Stramenopiles</taxon>
        <taxon>Ochrophyta</taxon>
        <taxon>Bacillariophyta</taxon>
        <taxon>Mediophyceae</taxon>
        <taxon>Lithodesmiophycidae</taxon>
        <taxon>Lithodesmiales</taxon>
        <taxon>Lithodesmiaceae</taxon>
        <taxon>Ditylum</taxon>
    </lineage>
</organism>